<keyword evidence="1" id="KW-0472">Membrane</keyword>
<name>A0A0G0QQJ2_9BACT</name>
<comment type="caution">
    <text evidence="2">The sequence shown here is derived from an EMBL/GenBank/DDBJ whole genome shotgun (WGS) entry which is preliminary data.</text>
</comment>
<protein>
    <submittedName>
        <fullName evidence="2">Uncharacterized protein</fullName>
    </submittedName>
</protein>
<feature type="transmembrane region" description="Helical" evidence="1">
    <location>
        <begin position="180"/>
        <end position="201"/>
    </location>
</feature>
<keyword evidence="1" id="KW-0812">Transmembrane</keyword>
<gene>
    <name evidence="2" type="ORF">UT72_C0005G0012</name>
</gene>
<sequence length="203" mass="22309">MPANTLVLIDRERIQFSTGGKILTFALSPLLIKDLEIVDKKVFLNEVGSFAQKNQIVFGETLILLSESVCFIDEGGSLQSFTSTLPFENPAVASLGGKSVGTNRDLYEVIVELVGSYGGEVKSVAPIFLSKETFGVKNLDESTIKFIRENENIFTKGYFDFNIPAPQVSPARTKPKTTPLTIWLVGTFIVLIIIFTALLIIRS</sequence>
<evidence type="ECO:0000256" key="1">
    <source>
        <dbReference type="SAM" id="Phobius"/>
    </source>
</evidence>
<organism evidence="2 3">
    <name type="scientific">Candidatus Woesebacteria bacterium GW2011_GWB1_40_101</name>
    <dbReference type="NCBI Taxonomy" id="1618575"/>
    <lineage>
        <taxon>Bacteria</taxon>
        <taxon>Candidatus Woeseibacteriota</taxon>
    </lineage>
</organism>
<dbReference type="AlphaFoldDB" id="A0A0G0QQJ2"/>
<dbReference type="EMBL" id="LBXW01000005">
    <property type="protein sequence ID" value="KKR39596.1"/>
    <property type="molecule type" value="Genomic_DNA"/>
</dbReference>
<reference evidence="2 3" key="1">
    <citation type="journal article" date="2015" name="Nature">
        <title>rRNA introns, odd ribosomes, and small enigmatic genomes across a large radiation of phyla.</title>
        <authorList>
            <person name="Brown C.T."/>
            <person name="Hug L.A."/>
            <person name="Thomas B.C."/>
            <person name="Sharon I."/>
            <person name="Castelle C.J."/>
            <person name="Singh A."/>
            <person name="Wilkins M.J."/>
            <person name="Williams K.H."/>
            <person name="Banfield J.F."/>
        </authorList>
    </citation>
    <scope>NUCLEOTIDE SEQUENCE [LARGE SCALE GENOMIC DNA]</scope>
</reference>
<evidence type="ECO:0000313" key="3">
    <source>
        <dbReference type="Proteomes" id="UP000034687"/>
    </source>
</evidence>
<evidence type="ECO:0000313" key="2">
    <source>
        <dbReference type="EMBL" id="KKR39596.1"/>
    </source>
</evidence>
<keyword evidence="1" id="KW-1133">Transmembrane helix</keyword>
<dbReference type="Proteomes" id="UP000034687">
    <property type="component" value="Unassembled WGS sequence"/>
</dbReference>
<accession>A0A0G0QQJ2</accession>
<proteinExistence type="predicted"/>